<dbReference type="AlphaFoldDB" id="A0A812BQ67"/>
<proteinExistence type="predicted"/>
<sequence>MFSYEKCKGKVASFGRNLDRATFFMSSVIGTGNLWRFPMMLAVYGNKGGLVFILAWLLLTFIWTSPIMILECALARYATEGVLGSFRQLFGNRFLWMAAWVCLVLFFITSYYCVLIGWNMYYFSYFLVNPLPTAVEESHAIFENFTSSKWGFLTQGLCILLAGLSVLSGYKLIEKTNRVLVPFLLFSLLYGFFTALCQSHSNLGIQLMFKPNWESLTNVHVWIGAMGQNAFDTWAGTGILTRISAFAFPPIKIVQYSVLIPASNNVISLLAGIMLFISAMATVSFEPFATSHQTLVGIYDRYNYESFMYIWAPMLYMKDGTFGRILAIIFFLSLTVGGISQMISSIEVLLGIYMEFGRKRVIGIVVISCAIFLMGIPSTLYRSFLWGQDYTWTFGTTMSGLMFITIALGIGTDHIREKIINIFKNDWHLPKAWDYMIKVICPLEITILVIWWLCVIIIGEPPDVNKLKLFSEWIIVMFFLILANGIYLLCMKYFRHYFVDEEENIIFQPEEIYRKYSTNIFHENEEAIKTLAESKN</sequence>
<dbReference type="SUPFAM" id="SSF161070">
    <property type="entry name" value="SNF-like"/>
    <property type="match status" value="1"/>
</dbReference>
<keyword evidence="5 7" id="KW-0472">Membrane</keyword>
<feature type="transmembrane region" description="Helical" evidence="7">
    <location>
        <begin position="325"/>
        <end position="349"/>
    </location>
</feature>
<feature type="transmembrane region" description="Helical" evidence="7">
    <location>
        <begin position="21"/>
        <end position="44"/>
    </location>
</feature>
<feature type="binding site" evidence="6">
    <location>
        <position position="264"/>
    </location>
    <ligand>
        <name>Na(+)</name>
        <dbReference type="ChEBI" id="CHEBI:29101"/>
        <label>1</label>
    </ligand>
</feature>
<feature type="transmembrane region" description="Helical" evidence="7">
    <location>
        <begin position="435"/>
        <end position="458"/>
    </location>
</feature>
<feature type="transmembrane region" description="Helical" evidence="7">
    <location>
        <begin position="266"/>
        <end position="285"/>
    </location>
</feature>
<evidence type="ECO:0000256" key="5">
    <source>
        <dbReference type="ARBA" id="ARBA00023136"/>
    </source>
</evidence>
<dbReference type="PANTHER" id="PTHR42948">
    <property type="entry name" value="TRANSPORTER"/>
    <property type="match status" value="1"/>
</dbReference>
<comment type="subcellular location">
    <subcellularLocation>
        <location evidence="1">Membrane</location>
        <topology evidence="1">Multi-pass membrane protein</topology>
    </subcellularLocation>
</comment>
<feature type="transmembrane region" description="Helical" evidence="7">
    <location>
        <begin position="470"/>
        <end position="490"/>
    </location>
</feature>
<dbReference type="InterPro" id="IPR000175">
    <property type="entry name" value="Na/ntran_symport"/>
</dbReference>
<dbReference type="OrthoDB" id="6581954at2759"/>
<feature type="binding site" evidence="6">
    <location>
        <position position="33"/>
    </location>
    <ligand>
        <name>Na(+)</name>
        <dbReference type="ChEBI" id="CHEBI:29101"/>
        <label>1</label>
    </ligand>
</feature>
<feature type="transmembrane region" description="Helical" evidence="7">
    <location>
        <begin position="361"/>
        <end position="380"/>
    </location>
</feature>
<gene>
    <name evidence="8" type="ORF">SPHA_23160</name>
</gene>
<feature type="transmembrane region" description="Helical" evidence="7">
    <location>
        <begin position="152"/>
        <end position="173"/>
    </location>
</feature>
<evidence type="ECO:0000256" key="2">
    <source>
        <dbReference type="ARBA" id="ARBA00022448"/>
    </source>
</evidence>
<name>A0A812BQ67_ACAPH</name>
<dbReference type="PANTHER" id="PTHR42948:SF1">
    <property type="entry name" value="TRANSPORTER"/>
    <property type="match status" value="1"/>
</dbReference>
<dbReference type="PRINTS" id="PR00176">
    <property type="entry name" value="NANEUSMPORT"/>
</dbReference>
<evidence type="ECO:0000256" key="6">
    <source>
        <dbReference type="PIRSR" id="PIRSR600175-1"/>
    </source>
</evidence>
<evidence type="ECO:0000256" key="4">
    <source>
        <dbReference type="ARBA" id="ARBA00022989"/>
    </source>
</evidence>
<protein>
    <submittedName>
        <fullName evidence="8">Uncharacterized protein</fullName>
    </submittedName>
</protein>
<feature type="transmembrane region" description="Helical" evidence="7">
    <location>
        <begin position="50"/>
        <end position="74"/>
    </location>
</feature>
<dbReference type="GO" id="GO:0046872">
    <property type="term" value="F:metal ion binding"/>
    <property type="evidence" value="ECO:0007669"/>
    <property type="project" value="UniProtKB-KW"/>
</dbReference>
<feature type="transmembrane region" description="Helical" evidence="7">
    <location>
        <begin position="234"/>
        <end position="254"/>
    </location>
</feature>
<dbReference type="InterPro" id="IPR037272">
    <property type="entry name" value="SNS_sf"/>
</dbReference>
<feature type="transmembrane region" description="Helical" evidence="7">
    <location>
        <begin position="392"/>
        <end position="415"/>
    </location>
</feature>
<keyword evidence="9" id="KW-1185">Reference proteome</keyword>
<evidence type="ECO:0000256" key="3">
    <source>
        <dbReference type="ARBA" id="ARBA00022692"/>
    </source>
</evidence>
<evidence type="ECO:0000313" key="8">
    <source>
        <dbReference type="EMBL" id="CAE1242065.1"/>
    </source>
</evidence>
<evidence type="ECO:0000256" key="1">
    <source>
        <dbReference type="ARBA" id="ARBA00004141"/>
    </source>
</evidence>
<dbReference type="Proteomes" id="UP000597762">
    <property type="component" value="Unassembled WGS sequence"/>
</dbReference>
<comment type="caution">
    <text evidence="8">The sequence shown here is derived from an EMBL/GenBank/DDBJ whole genome shotgun (WGS) entry which is preliminary data.</text>
</comment>
<dbReference type="Pfam" id="PF00209">
    <property type="entry name" value="SNF"/>
    <property type="match status" value="2"/>
</dbReference>
<dbReference type="PROSITE" id="PS50267">
    <property type="entry name" value="NA_NEUROTRAN_SYMP_3"/>
    <property type="match status" value="1"/>
</dbReference>
<keyword evidence="2" id="KW-0813">Transport</keyword>
<keyword evidence="6" id="KW-0479">Metal-binding</keyword>
<reference evidence="8" key="1">
    <citation type="submission" date="2021-01" db="EMBL/GenBank/DDBJ databases">
        <authorList>
            <person name="Li R."/>
            <person name="Bekaert M."/>
        </authorList>
    </citation>
    <scope>NUCLEOTIDE SEQUENCE</scope>
    <source>
        <strain evidence="8">Farmed</strain>
    </source>
</reference>
<evidence type="ECO:0000313" key="9">
    <source>
        <dbReference type="Proteomes" id="UP000597762"/>
    </source>
</evidence>
<dbReference type="EMBL" id="CAHIKZ030000857">
    <property type="protein sequence ID" value="CAE1242065.1"/>
    <property type="molecule type" value="Genomic_DNA"/>
</dbReference>
<evidence type="ECO:0000256" key="7">
    <source>
        <dbReference type="SAM" id="Phobius"/>
    </source>
</evidence>
<feature type="transmembrane region" description="Helical" evidence="7">
    <location>
        <begin position="180"/>
        <end position="201"/>
    </location>
</feature>
<feature type="transmembrane region" description="Helical" evidence="7">
    <location>
        <begin position="94"/>
        <end position="121"/>
    </location>
</feature>
<dbReference type="GO" id="GO:0016020">
    <property type="term" value="C:membrane"/>
    <property type="evidence" value="ECO:0007669"/>
    <property type="project" value="UniProtKB-SubCell"/>
</dbReference>
<accession>A0A812BQ67</accession>
<keyword evidence="4 7" id="KW-1133">Transmembrane helix</keyword>
<keyword evidence="6" id="KW-0915">Sodium</keyword>
<keyword evidence="3 7" id="KW-0812">Transmembrane</keyword>
<organism evidence="8 9">
    <name type="scientific">Acanthosepion pharaonis</name>
    <name type="common">Pharaoh cuttlefish</name>
    <name type="synonym">Sepia pharaonis</name>
    <dbReference type="NCBI Taxonomy" id="158019"/>
    <lineage>
        <taxon>Eukaryota</taxon>
        <taxon>Metazoa</taxon>
        <taxon>Spiralia</taxon>
        <taxon>Lophotrochozoa</taxon>
        <taxon>Mollusca</taxon>
        <taxon>Cephalopoda</taxon>
        <taxon>Coleoidea</taxon>
        <taxon>Decapodiformes</taxon>
        <taxon>Sepiida</taxon>
        <taxon>Sepiina</taxon>
        <taxon>Sepiidae</taxon>
        <taxon>Acanthosepion</taxon>
    </lineage>
</organism>